<dbReference type="SUPFAM" id="SSF52540">
    <property type="entry name" value="P-loop containing nucleoside triphosphate hydrolases"/>
    <property type="match status" value="1"/>
</dbReference>
<evidence type="ECO:0000313" key="6">
    <source>
        <dbReference type="Proteomes" id="UP000450012"/>
    </source>
</evidence>
<dbReference type="PANTHER" id="PTHR44688:SF16">
    <property type="entry name" value="DNA-BINDING TRANSCRIPTIONAL ACTIVATOR DEVR_DOSR"/>
    <property type="match status" value="1"/>
</dbReference>
<dbReference type="InterPro" id="IPR041617">
    <property type="entry name" value="TPR_MalT"/>
</dbReference>
<dbReference type="Pfam" id="PF17874">
    <property type="entry name" value="TPR_MalT"/>
    <property type="match status" value="1"/>
</dbReference>
<dbReference type="Pfam" id="PF00196">
    <property type="entry name" value="GerE"/>
    <property type="match status" value="1"/>
</dbReference>
<reference evidence="5 6" key="1">
    <citation type="submission" date="2019-12" db="EMBL/GenBank/DDBJ databases">
        <title>Novel species isolated from a subtropical stream in China.</title>
        <authorList>
            <person name="Lu H."/>
        </authorList>
    </citation>
    <scope>NUCLEOTIDE SEQUENCE [LARGE SCALE GENOMIC DNA]</scope>
    <source>
        <strain evidence="5 6">FT55W</strain>
    </source>
</reference>
<evidence type="ECO:0000256" key="3">
    <source>
        <dbReference type="ARBA" id="ARBA00023163"/>
    </source>
</evidence>
<dbReference type="InterPro" id="IPR036388">
    <property type="entry name" value="WH-like_DNA-bd_sf"/>
</dbReference>
<dbReference type="Proteomes" id="UP000450012">
    <property type="component" value="Unassembled WGS sequence"/>
</dbReference>
<organism evidence="5 6">
    <name type="scientific">Duganella rivi</name>
    <dbReference type="NCBI Taxonomy" id="2666083"/>
    <lineage>
        <taxon>Bacteria</taxon>
        <taxon>Pseudomonadati</taxon>
        <taxon>Pseudomonadota</taxon>
        <taxon>Betaproteobacteria</taxon>
        <taxon>Burkholderiales</taxon>
        <taxon>Oxalobacteraceae</taxon>
        <taxon>Telluria group</taxon>
        <taxon>Duganella</taxon>
    </lineage>
</organism>
<protein>
    <recommendedName>
        <fullName evidence="4">HTH luxR-type domain-containing protein</fullName>
    </recommendedName>
</protein>
<evidence type="ECO:0000256" key="2">
    <source>
        <dbReference type="ARBA" id="ARBA00023125"/>
    </source>
</evidence>
<keyword evidence="6" id="KW-1185">Reference proteome</keyword>
<dbReference type="CDD" id="cd06170">
    <property type="entry name" value="LuxR_C_like"/>
    <property type="match status" value="1"/>
</dbReference>
<dbReference type="InterPro" id="IPR027417">
    <property type="entry name" value="P-loop_NTPase"/>
</dbReference>
<dbReference type="AlphaFoldDB" id="A0A7X4GS13"/>
<dbReference type="SMART" id="SM00421">
    <property type="entry name" value="HTH_LUXR"/>
    <property type="match status" value="1"/>
</dbReference>
<dbReference type="EMBL" id="WWCK01000003">
    <property type="protein sequence ID" value="MYM67574.1"/>
    <property type="molecule type" value="Genomic_DNA"/>
</dbReference>
<dbReference type="PRINTS" id="PR00038">
    <property type="entry name" value="HTHLUXR"/>
</dbReference>
<keyword evidence="1" id="KW-0805">Transcription regulation</keyword>
<dbReference type="GO" id="GO:0003677">
    <property type="term" value="F:DNA binding"/>
    <property type="evidence" value="ECO:0007669"/>
    <property type="project" value="UniProtKB-KW"/>
</dbReference>
<dbReference type="InterPro" id="IPR000792">
    <property type="entry name" value="Tscrpt_reg_LuxR_C"/>
</dbReference>
<dbReference type="SUPFAM" id="SSF46894">
    <property type="entry name" value="C-terminal effector domain of the bipartite response regulators"/>
    <property type="match status" value="1"/>
</dbReference>
<dbReference type="RefSeq" id="WP_161014098.1">
    <property type="nucleotide sequence ID" value="NZ_WWCK01000003.1"/>
</dbReference>
<accession>A0A7X4GS13</accession>
<sequence length="866" mass="94699">MDFVAQKLLPPSPAGTLMPRPDVLARLTRAGSHRMVLLCAPAGYGKTCVLQLLHAGFAASQVPVAWLTFDAADRDPARLLLALRAALLGGGAEADAPLRTLGSTPVRHLFLDDVEHLDGDAIRLLLSVIEEVLPPGVCVYLGSRSLHQVGVARLKARRILLELNLESLRFELGETENYLRQANLYLADEQMRWLHESTEGWPAAIELLALAWKRIQGSADQHLRDLHGVSDLNHYLAEEVLRSQPEGVQAFLLATAPLSSFCVALADAVRDSTDSGELITSIRLSGLPIQPIGEHWYRYHPLFAGHIMRCGAPGGNAQALVHARAAVWLKAHGRSLEAFDCHIKAAEFEAAAALLEELAETLRQRAQYPSLIRCCERLPEVLLHRHPRICRSLLVSLLYLQRRDEARRWIAYFREHATPSGADAFYGESLRAFEPVLAFLDADIDYCITLVERNWPLQQQADAYERGALATVAAYSYLVRGRLAETVQMLIQARRMCAENNSATMMSVVIFLQAYLDAMQGRHDAALEQMMGVDLLLQRHSADIPPVFLHSYSGGLLLMLLYERNSIGELEERIKIAREMEGIPMPWDMVSGILVTQAKLMALQSGAMAAKRWLEGEIMKARKHAPQLRLALESELSRLMVVSGDRDGIAGYAASLGDANHGLASWIGSSQEIDGGGIAQARLALAAGQLQTAKSQLRRLLEQSVQGGRHWRAAKLRVLLALAEERGGDRRAAQLLMALALEQGAQSGLVRTFLDEGEDVLCLLEALQDGPPGTLSHAAVAHLRTLLACADAARAADPPLLAELTVAERNLLELVAQGATNRAAALTLGVSVNTVKWHMAQIFGKLGAANRVQAVNLARQAGMLDS</sequence>
<gene>
    <name evidence="5" type="ORF">GTP45_12120</name>
</gene>
<evidence type="ECO:0000256" key="1">
    <source>
        <dbReference type="ARBA" id="ARBA00023015"/>
    </source>
</evidence>
<dbReference type="Gene3D" id="1.10.10.10">
    <property type="entry name" value="Winged helix-like DNA-binding domain superfamily/Winged helix DNA-binding domain"/>
    <property type="match status" value="1"/>
</dbReference>
<dbReference type="PROSITE" id="PS50043">
    <property type="entry name" value="HTH_LUXR_2"/>
    <property type="match status" value="1"/>
</dbReference>
<dbReference type="Gene3D" id="1.25.40.10">
    <property type="entry name" value="Tetratricopeptide repeat domain"/>
    <property type="match status" value="1"/>
</dbReference>
<dbReference type="GO" id="GO:0006355">
    <property type="term" value="P:regulation of DNA-templated transcription"/>
    <property type="evidence" value="ECO:0007669"/>
    <property type="project" value="InterPro"/>
</dbReference>
<keyword evidence="3" id="KW-0804">Transcription</keyword>
<evidence type="ECO:0000313" key="5">
    <source>
        <dbReference type="EMBL" id="MYM67574.1"/>
    </source>
</evidence>
<dbReference type="InterPro" id="IPR059106">
    <property type="entry name" value="WHD_MalT"/>
</dbReference>
<dbReference type="InterPro" id="IPR011990">
    <property type="entry name" value="TPR-like_helical_dom_sf"/>
</dbReference>
<comment type="caution">
    <text evidence="5">The sequence shown here is derived from an EMBL/GenBank/DDBJ whole genome shotgun (WGS) entry which is preliminary data.</text>
</comment>
<dbReference type="PANTHER" id="PTHR44688">
    <property type="entry name" value="DNA-BINDING TRANSCRIPTIONAL ACTIVATOR DEVR_DOSR"/>
    <property type="match status" value="1"/>
</dbReference>
<evidence type="ECO:0000259" key="4">
    <source>
        <dbReference type="PROSITE" id="PS50043"/>
    </source>
</evidence>
<name>A0A7X4GS13_9BURK</name>
<dbReference type="Pfam" id="PF25873">
    <property type="entry name" value="WHD_MalT"/>
    <property type="match status" value="1"/>
</dbReference>
<proteinExistence type="predicted"/>
<dbReference type="InterPro" id="IPR016032">
    <property type="entry name" value="Sig_transdc_resp-reg_C-effctor"/>
</dbReference>
<feature type="domain" description="HTH luxR-type" evidence="4">
    <location>
        <begin position="797"/>
        <end position="862"/>
    </location>
</feature>
<keyword evidence="2" id="KW-0238">DNA-binding</keyword>